<dbReference type="FunFam" id="2.40.160.10:FF:000001">
    <property type="entry name" value="Voltage-dependent anion-selective channel protein 2"/>
    <property type="match status" value="1"/>
</dbReference>
<gene>
    <name evidence="11" type="primary">VDAC2_2</name>
    <name evidence="11" type="ORF">g.34318</name>
</gene>
<sequence>MAPPSYNDLGKCARDLFNNGYHFGLLSLNLKTKTKNGVEFTSGGNAAHDTGKVTSSLQSKYNVKKYGLTFVEKWNTNNILTTEISMEDYLVKGLKVAFDSSFAPQTSKKSGSISSAFKNDCCALNCNVDLQNGAPLVLASSVIAYNGWLAGYQTKFDAQNTKITMNNIALGYSTNDFTFHTNVNDGQQFGASLYQKARPDLETGVQLSWKMGSNDTTFGLACKYQLDSDASVRAKVNNNSQIGLGYQQKLRDGVTLTLSTMIDGKNFNQGGHKLGLALEFSA</sequence>
<dbReference type="CDD" id="cd07306">
    <property type="entry name" value="Porin3_VDAC"/>
    <property type="match status" value="1"/>
</dbReference>
<accession>A0A1D1YA62</accession>
<dbReference type="PRINTS" id="PR00185">
    <property type="entry name" value="EUKARYTPORIN"/>
</dbReference>
<dbReference type="InterPro" id="IPR023614">
    <property type="entry name" value="Porin_dom_sf"/>
</dbReference>
<organism evidence="11">
    <name type="scientific">Anthurium amnicola</name>
    <dbReference type="NCBI Taxonomy" id="1678845"/>
    <lineage>
        <taxon>Eukaryota</taxon>
        <taxon>Viridiplantae</taxon>
        <taxon>Streptophyta</taxon>
        <taxon>Embryophyta</taxon>
        <taxon>Tracheophyta</taxon>
        <taxon>Spermatophyta</taxon>
        <taxon>Magnoliopsida</taxon>
        <taxon>Liliopsida</taxon>
        <taxon>Araceae</taxon>
        <taxon>Pothoideae</taxon>
        <taxon>Potheae</taxon>
        <taxon>Anthurium</taxon>
    </lineage>
</organism>
<name>A0A1D1YA62_9ARAE</name>
<protein>
    <submittedName>
        <fullName evidence="11">Voltage-dependent anion-selective channel protein 2</fullName>
    </submittedName>
</protein>
<evidence type="ECO:0000256" key="1">
    <source>
        <dbReference type="ARBA" id="ARBA00004325"/>
    </source>
</evidence>
<dbReference type="InterPro" id="IPR001925">
    <property type="entry name" value="Porin_Euk"/>
</dbReference>
<evidence type="ECO:0000256" key="4">
    <source>
        <dbReference type="ARBA" id="ARBA00022448"/>
    </source>
</evidence>
<evidence type="ECO:0000256" key="3">
    <source>
        <dbReference type="ARBA" id="ARBA00009624"/>
    </source>
</evidence>
<keyword evidence="10" id="KW-0472">Membrane</keyword>
<dbReference type="Pfam" id="PF01459">
    <property type="entry name" value="Porin_3"/>
    <property type="match status" value="1"/>
</dbReference>
<proteinExistence type="inferred from homology"/>
<evidence type="ECO:0000256" key="8">
    <source>
        <dbReference type="ARBA" id="ARBA00023114"/>
    </source>
</evidence>
<evidence type="ECO:0000256" key="2">
    <source>
        <dbReference type="ARBA" id="ARBA00007780"/>
    </source>
</evidence>
<dbReference type="GO" id="GO:0015288">
    <property type="term" value="F:porin activity"/>
    <property type="evidence" value="ECO:0007669"/>
    <property type="project" value="UniProtKB-KW"/>
</dbReference>
<keyword evidence="8" id="KW-0626">Porin</keyword>
<dbReference type="InterPro" id="IPR027246">
    <property type="entry name" value="Porin_Euk/Tom40"/>
</dbReference>
<keyword evidence="7" id="KW-0406">Ion transport</keyword>
<dbReference type="PANTHER" id="PTHR11743">
    <property type="entry name" value="VOLTAGE-DEPENDENT ANION-SELECTIVE CHANNEL"/>
    <property type="match status" value="1"/>
</dbReference>
<evidence type="ECO:0000256" key="10">
    <source>
        <dbReference type="ARBA" id="ARBA00023136"/>
    </source>
</evidence>
<comment type="subcellular location">
    <subcellularLocation>
        <location evidence="1">Mitochondrion membrane</location>
    </subcellularLocation>
</comment>
<keyword evidence="4" id="KW-0813">Transport</keyword>
<dbReference type="PANTHER" id="PTHR11743:SF70">
    <property type="entry name" value="GH26960P-RELATED"/>
    <property type="match status" value="1"/>
</dbReference>
<dbReference type="Gene3D" id="2.40.160.10">
    <property type="entry name" value="Porin"/>
    <property type="match status" value="1"/>
</dbReference>
<dbReference type="GO" id="GO:0046930">
    <property type="term" value="C:pore complex"/>
    <property type="evidence" value="ECO:0007669"/>
    <property type="project" value="UniProtKB-KW"/>
</dbReference>
<reference evidence="11" key="1">
    <citation type="submission" date="2015-07" db="EMBL/GenBank/DDBJ databases">
        <title>Transcriptome Assembly of Anthurium amnicola.</title>
        <authorList>
            <person name="Suzuki J."/>
        </authorList>
    </citation>
    <scope>NUCLEOTIDE SEQUENCE</scope>
</reference>
<evidence type="ECO:0000256" key="9">
    <source>
        <dbReference type="ARBA" id="ARBA00023128"/>
    </source>
</evidence>
<evidence type="ECO:0000313" key="11">
    <source>
        <dbReference type="EMBL" id="JAT51532.1"/>
    </source>
</evidence>
<dbReference type="GO" id="GO:0008308">
    <property type="term" value="F:voltage-gated monoatomic anion channel activity"/>
    <property type="evidence" value="ECO:0007669"/>
    <property type="project" value="InterPro"/>
</dbReference>
<evidence type="ECO:0000256" key="7">
    <source>
        <dbReference type="ARBA" id="ARBA00023065"/>
    </source>
</evidence>
<keyword evidence="6" id="KW-0812">Transmembrane</keyword>
<keyword evidence="5" id="KW-1134">Transmembrane beta strand</keyword>
<comment type="similarity">
    <text evidence="3">Belongs to the eukaryotic mitochondrial porin (TC 1.B.8.1) family.</text>
</comment>
<evidence type="ECO:0000256" key="6">
    <source>
        <dbReference type="ARBA" id="ARBA00022692"/>
    </source>
</evidence>
<keyword evidence="9" id="KW-0496">Mitochondrion</keyword>
<comment type="similarity">
    <text evidence="2">Belongs to the eukaryotic mitochondrial porin family.</text>
</comment>
<dbReference type="AlphaFoldDB" id="A0A1D1YA62"/>
<evidence type="ECO:0000256" key="5">
    <source>
        <dbReference type="ARBA" id="ARBA00022452"/>
    </source>
</evidence>
<dbReference type="GO" id="GO:0005741">
    <property type="term" value="C:mitochondrial outer membrane"/>
    <property type="evidence" value="ECO:0007669"/>
    <property type="project" value="InterPro"/>
</dbReference>
<dbReference type="PROSITE" id="PS00558">
    <property type="entry name" value="EUKARYOTIC_PORIN"/>
    <property type="match status" value="1"/>
</dbReference>
<dbReference type="EMBL" id="GDJX01016404">
    <property type="protein sequence ID" value="JAT51532.1"/>
    <property type="molecule type" value="Transcribed_RNA"/>
</dbReference>